<dbReference type="Proteomes" id="UP000290809">
    <property type="component" value="Unassembled WGS sequence"/>
</dbReference>
<evidence type="ECO:0000313" key="3">
    <source>
        <dbReference type="Proteomes" id="UP000290809"/>
    </source>
</evidence>
<dbReference type="InterPro" id="IPR052802">
    <property type="entry name" value="KNTC1"/>
</dbReference>
<dbReference type="GO" id="GO:0031267">
    <property type="term" value="F:small GTPase binding"/>
    <property type="evidence" value="ECO:0007669"/>
    <property type="project" value="TreeGrafter"/>
</dbReference>
<name>A0A430QFT7_SCHBO</name>
<dbReference type="GO" id="GO:1990423">
    <property type="term" value="C:RZZ complex"/>
    <property type="evidence" value="ECO:0007669"/>
    <property type="project" value="TreeGrafter"/>
</dbReference>
<gene>
    <name evidence="2" type="ORF">DC041_0009519</name>
</gene>
<comment type="caution">
    <text evidence="2">The sequence shown here is derived from an EMBL/GenBank/DDBJ whole genome shotgun (WGS) entry which is preliminary data.</text>
</comment>
<evidence type="ECO:0000259" key="1">
    <source>
        <dbReference type="Pfam" id="PF24520"/>
    </source>
</evidence>
<sequence length="2321" mass="266176">METSLSNTFCLPYSSYQVIYQLHISNDSWLLSDYDLGNYKAISSDPQVLYAELFSKSPNEEAENFFLSINALRATDPKEKLLHLLKSKKFEEARLLVKTFNLGSEDFQLVLTTEVEFLVNAIHKQDQDNSLLYPRLLICLQQTEELWKNLEVVASVLQITMINSDDQLKLLLIIKDKVLILLKRLKAFLMIYGSDNYTPENWIEFRDANVYTIFARLFLSNSPSAEDKASDPSQAFLFWILYKGELSQFLTWETLELLFNLLSKRPLTCIVSEYSCDDNVGSPCRSNELELLESEEAIQKWIRNELLPVVIRQLPETLPMLAKYLIQRVRELEACSFTSNSNVHIQESKIKCPFSWPSTAISWINKFVESVNISESNNEEYYLNICSVADLYLSGIASRNPEVDPFFELRKLAKQLDTIKLLRDVELEACSFTSNSNVHIQESKIKCPFSWPSTAISWINKFVESVNISESNNEEYYLNICSVADLYLSGIASRNPEVDPFFELRKLAKQLDTIKLLRDVYNCQLSIDCCEGETELSIAYRILDVAFNLGTRFDNGVDKLTARYLKDRNIDYQTFFQGYSCDLINRIRTAIHSSILDDDCPTEWLKSPKCKQSNKNTNLNQDPHVLAQQACLVASWITVPSCRMKVVLDLASVAPLPWSDDLIALTESVLGQARIPGSCSQYVDGLTHKMNKYELKEFSLSDVGYTNSLWLADQAISRILRSDEGPFGTNTPFINPQLTRSDPVYRDATIVAQKLLDQLQWPLLFAQLYMELALFKVIQSKELEITSFPDDYESRISFFIIHLNFTASETYDFFNRSGKLEKAYTSQFTFIKDWLIRLTFRSMKQLLKHGDVLSQFQRSLIVDLWLSLASMRATLNSIENVKNCTQMSWRHLMQFTKLYVTSPSDENNSTEPEITIPFELFSYDKFVFGLLTDRLCIIRRLTKLYIEQVYSSNESMEIDNLFNFPVKLRSSYHFLLPDLPYGIREELITWQWFSSLCSSICSSSESRSQLNLTNDHNLFITKTFQIQSLLVKMTEILMNIHQTRLHSSLGKTKSELVKISSTYCYLVPTCCYCRCVWNRPLARLGCIIELYVLHIFPFLMKIVKSVQLDEISIRKSIVSIIPTILSTFSSLLLWAGGQDHLSPVVEQKCICRMFALTNEFQALRLVVHAFTNVFEQISRAYQSSKSYDNDPLECVFYTSLYREQTTIDMVHSKLQSNHFTDSLQYLTNLLKWFTRHYSHNDNNKSDDITENKEEQKTARTDNTDILHRILEEGMKIASSWSSEFGLRLTGSHTLLMGIMNLIRSCVTLNIWSDSFIFDLGLQEPNNDAVNNCFNLFNKCLSSSLNSILNPSDGKYLDQPLALSLALALPIEEATNLNFSRIITHGMDHSSLQHILDKLCRMVPSLKEQSVYLVPSNHQSNESMAKRLDTTERSLPSITLIARFSKDFNIPLKPYLIKHLNVLFKPNNSCADSEDRDFSFVGLSNNENMFLPKSENVINESEVNCFIRYQKICLSRAHTILRLLFRSGKQSDNPQHSLNELANLLQSFYASTSPYDYERLSFLFSWIRTCCSKMITNKQLQLLDFLRTYKRSHPPRDFELERVSATIGNETTNFSKSEGHHHISNIRMPYHQLLSDSLPIKIIGPEITVSNVNFWLRVNQSMEWNSSDLIKITAAQNLANQYTVVGLLPMATSNYATDELSVPRSVGWDRALPCQILIEPLFNQLNSLLESVKSTLNVYSLLAGLARRVIYGPHRLLILRLARDLAKTYLFRADNEARFLYARNKLSCSDPEACSNDESLDYDSDEGPKELRENIRLARVALEKAETSHKQFAMEGCLYEHHLADWEEVNKHFNSPFELILNLLHKAASELQSSVTWNCRSRLPISELFLRRRVIKALPHIAELAHIDLLDVAKHIMVNRLKLPSCIFMNRDLNESSITNRSLLLDMTAECGEFSPDDISFNATMCQPQFNSVNILENQESNQSEPKQEDFMLAELLLQQIELKQELLPVLEFFVFSGTPDQYVSARWRAARCILRCQCGLILRPKLSLIELRSTLLRLSTLASCPTHTSQQLVSDASLPCTSSRGDTFNSLCCTRLINSIKQLIVSSSNSLQTIHLASRLVLDYELLSPTTLTQLLEFINYHSENESLDYALFLLIFIQSSSNVNESMKWFFSNPVKQGCMLHCLLSSLVDRISLRLLSHKQSLSRKVENFLSKLTCFLISWPFPDAEIEVIFFELSKLLSPMFSKQTVGSNVSLQRITVIIGGFLRLLALSCSNKHMTMQLNTWFNLINGNEEKQNLVGLVHDAAQASEICLTSKFLSIL</sequence>
<keyword evidence="3" id="KW-1185">Reference proteome</keyword>
<dbReference type="GO" id="GO:0000070">
    <property type="term" value="P:mitotic sister chromatid segregation"/>
    <property type="evidence" value="ECO:0007669"/>
    <property type="project" value="TreeGrafter"/>
</dbReference>
<dbReference type="Pfam" id="PF24520">
    <property type="entry name" value="ARM_KNTC1_1st"/>
    <property type="match status" value="1"/>
</dbReference>
<dbReference type="GO" id="GO:0005737">
    <property type="term" value="C:cytoplasm"/>
    <property type="evidence" value="ECO:0007669"/>
    <property type="project" value="TreeGrafter"/>
</dbReference>
<organism evidence="2 3">
    <name type="scientific">Schistosoma bovis</name>
    <name type="common">Blood fluke</name>
    <dbReference type="NCBI Taxonomy" id="6184"/>
    <lineage>
        <taxon>Eukaryota</taxon>
        <taxon>Metazoa</taxon>
        <taxon>Spiralia</taxon>
        <taxon>Lophotrochozoa</taxon>
        <taxon>Platyhelminthes</taxon>
        <taxon>Trematoda</taxon>
        <taxon>Digenea</taxon>
        <taxon>Strigeidida</taxon>
        <taxon>Schistosomatoidea</taxon>
        <taxon>Schistosomatidae</taxon>
        <taxon>Schistosoma</taxon>
    </lineage>
</organism>
<dbReference type="GO" id="GO:0007094">
    <property type="term" value="P:mitotic spindle assembly checkpoint signaling"/>
    <property type="evidence" value="ECO:0007669"/>
    <property type="project" value="TreeGrafter"/>
</dbReference>
<feature type="domain" description="KNTC1 first ARM-repeats" evidence="1">
    <location>
        <begin position="83"/>
        <end position="334"/>
    </location>
</feature>
<accession>A0A430QFT7</accession>
<dbReference type="STRING" id="6184.A0A430QFT7"/>
<dbReference type="GO" id="GO:0005828">
    <property type="term" value="C:kinetochore microtubule"/>
    <property type="evidence" value="ECO:0007669"/>
    <property type="project" value="TreeGrafter"/>
</dbReference>
<dbReference type="InterPro" id="IPR055403">
    <property type="entry name" value="ARM_KNTC1_1st"/>
</dbReference>
<dbReference type="PANTHER" id="PTHR15688:SF1">
    <property type="entry name" value="KINETOCHORE-ASSOCIATED PROTEIN 1"/>
    <property type="match status" value="1"/>
</dbReference>
<proteinExistence type="predicted"/>
<dbReference type="EMBL" id="QMKO01001789">
    <property type="protein sequence ID" value="RTG86552.1"/>
    <property type="molecule type" value="Genomic_DNA"/>
</dbReference>
<reference evidence="2 3" key="1">
    <citation type="journal article" date="2019" name="PLoS Pathog.">
        <title>Genome sequence of the bovine parasite Schistosoma bovis Tanzania.</title>
        <authorList>
            <person name="Oey H."/>
            <person name="Zakrzewski M."/>
            <person name="Gobert G."/>
            <person name="Gravermann K."/>
            <person name="Stoye J."/>
            <person name="Jones M."/>
            <person name="Mcmanus D."/>
            <person name="Krause L."/>
        </authorList>
    </citation>
    <scope>NUCLEOTIDE SEQUENCE [LARGE SCALE GENOMIC DNA]</scope>
    <source>
        <strain evidence="2 3">TAN1997</strain>
    </source>
</reference>
<dbReference type="GO" id="GO:1903394">
    <property type="term" value="P:protein localization to kinetochore involved in kinetochore assembly"/>
    <property type="evidence" value="ECO:0007669"/>
    <property type="project" value="TreeGrafter"/>
</dbReference>
<evidence type="ECO:0000313" key="2">
    <source>
        <dbReference type="EMBL" id="RTG86552.1"/>
    </source>
</evidence>
<dbReference type="PANTHER" id="PTHR15688">
    <property type="entry name" value="KINETOCHORE-ASSOCIATED PROTEIN 1"/>
    <property type="match status" value="1"/>
</dbReference>
<protein>
    <recommendedName>
        <fullName evidence="1">KNTC1 first ARM-repeats domain-containing protein</fullName>
    </recommendedName>
</protein>